<accession>A0AAI9NYG2</accession>
<comment type="catalytic activity">
    <reaction evidence="16 17 19">
        <text>(6S)-NADPHX + ADP = AMP + phosphate + NADPH + H(+)</text>
        <dbReference type="Rhea" id="RHEA:32235"/>
        <dbReference type="ChEBI" id="CHEBI:15378"/>
        <dbReference type="ChEBI" id="CHEBI:43474"/>
        <dbReference type="ChEBI" id="CHEBI:57783"/>
        <dbReference type="ChEBI" id="CHEBI:64076"/>
        <dbReference type="ChEBI" id="CHEBI:456215"/>
        <dbReference type="ChEBI" id="CHEBI:456216"/>
        <dbReference type="EC" id="4.2.1.136"/>
    </reaction>
</comment>
<comment type="catalytic activity">
    <reaction evidence="15 17 19">
        <text>(6S)-NADHX + ADP = AMP + phosphate + NADH + H(+)</text>
        <dbReference type="Rhea" id="RHEA:32223"/>
        <dbReference type="ChEBI" id="CHEBI:15378"/>
        <dbReference type="ChEBI" id="CHEBI:43474"/>
        <dbReference type="ChEBI" id="CHEBI:57945"/>
        <dbReference type="ChEBI" id="CHEBI:64074"/>
        <dbReference type="ChEBI" id="CHEBI:456215"/>
        <dbReference type="ChEBI" id="CHEBI:456216"/>
        <dbReference type="EC" id="4.2.1.136"/>
    </reaction>
</comment>
<evidence type="ECO:0000256" key="8">
    <source>
        <dbReference type="ARBA" id="ARBA00022857"/>
    </source>
</evidence>
<dbReference type="PIRSF" id="PIRSF017184">
    <property type="entry name" value="Nnr"/>
    <property type="match status" value="1"/>
</dbReference>
<proteinExistence type="inferred from homology"/>
<comment type="similarity">
    <text evidence="3 19">In the N-terminal section; belongs to the NnrE/AIBP family.</text>
</comment>
<organism evidence="22 23">
    <name type="scientific">Coprococcus eutactus</name>
    <dbReference type="NCBI Taxonomy" id="33043"/>
    <lineage>
        <taxon>Bacteria</taxon>
        <taxon>Bacillati</taxon>
        <taxon>Bacillota</taxon>
        <taxon>Clostridia</taxon>
        <taxon>Lachnospirales</taxon>
        <taxon>Lachnospiraceae</taxon>
        <taxon>Coprococcus</taxon>
    </lineage>
</organism>
<feature type="binding site" evidence="18">
    <location>
        <position position="158"/>
    </location>
    <ligand>
        <name>(6S)-NADPHX</name>
        <dbReference type="ChEBI" id="CHEBI:64076"/>
    </ligand>
</feature>
<comment type="catalytic activity">
    <reaction evidence="1 18 19">
        <text>(6R)-NADHX = (6S)-NADHX</text>
        <dbReference type="Rhea" id="RHEA:32215"/>
        <dbReference type="ChEBI" id="CHEBI:64074"/>
        <dbReference type="ChEBI" id="CHEBI:64075"/>
        <dbReference type="EC" id="5.1.99.6"/>
    </reaction>
</comment>
<dbReference type="HAMAP" id="MF_01966">
    <property type="entry name" value="NADHX_epimerase"/>
    <property type="match status" value="1"/>
</dbReference>
<comment type="caution">
    <text evidence="18">Lacks conserved residue(s) required for the propagation of feature annotation.</text>
</comment>
<comment type="catalytic activity">
    <reaction evidence="2 18 19">
        <text>(6R)-NADPHX = (6S)-NADPHX</text>
        <dbReference type="Rhea" id="RHEA:32227"/>
        <dbReference type="ChEBI" id="CHEBI:64076"/>
        <dbReference type="ChEBI" id="CHEBI:64077"/>
        <dbReference type="EC" id="5.1.99.6"/>
    </reaction>
</comment>
<dbReference type="InterPro" id="IPR036652">
    <property type="entry name" value="YjeF_N_dom_sf"/>
</dbReference>
<comment type="function">
    <text evidence="18">Catalyzes the epimerization of the S- and R-forms of NAD(P)HX, a damaged form of NAD(P)H that is a result of enzymatic or heat-dependent hydration. This is a prerequisite for the S-specific NAD(P)H-hydrate dehydratase to allow the repair of both epimers of NAD(P)HX.</text>
</comment>
<dbReference type="PANTHER" id="PTHR12592">
    <property type="entry name" value="ATP-DEPENDENT (S)-NAD(P)H-HYDRATE DEHYDRATASE FAMILY MEMBER"/>
    <property type="match status" value="1"/>
</dbReference>
<keyword evidence="12 17" id="KW-0456">Lyase</keyword>
<comment type="caution">
    <text evidence="22">The sequence shown here is derived from an EMBL/GenBank/DDBJ whole genome shotgun (WGS) entry which is preliminary data.</text>
</comment>
<keyword evidence="9 18" id="KW-0630">Potassium</keyword>
<evidence type="ECO:0000259" key="21">
    <source>
        <dbReference type="PROSITE" id="PS51385"/>
    </source>
</evidence>
<feature type="binding site" evidence="17">
    <location>
        <position position="375"/>
    </location>
    <ligand>
        <name>(6S)-NADPHX</name>
        <dbReference type="ChEBI" id="CHEBI:64076"/>
    </ligand>
</feature>
<dbReference type="InterPro" id="IPR000631">
    <property type="entry name" value="CARKD"/>
</dbReference>
<dbReference type="RefSeq" id="WP_055223907.1">
    <property type="nucleotide sequence ID" value="NZ_BLYL01000005.1"/>
</dbReference>
<feature type="binding site" evidence="17">
    <location>
        <position position="259"/>
    </location>
    <ligand>
        <name>(6S)-NADPHX</name>
        <dbReference type="ChEBI" id="CHEBI:64076"/>
    </ligand>
</feature>
<protein>
    <recommendedName>
        <fullName evidence="19">Bifunctional NAD(P)H-hydrate repair enzyme</fullName>
    </recommendedName>
    <alternativeName>
        <fullName evidence="19">Nicotinamide nucleotide repair protein</fullName>
    </alternativeName>
    <domain>
        <recommendedName>
            <fullName evidence="19">ADP-dependent (S)-NAD(P)H-hydrate dehydratase</fullName>
            <ecNumber evidence="19">4.2.1.136</ecNumber>
        </recommendedName>
        <alternativeName>
            <fullName evidence="19">ADP-dependent NAD(P)HX dehydratase</fullName>
        </alternativeName>
    </domain>
    <domain>
        <recommendedName>
            <fullName evidence="19">NAD(P)H-hydrate epimerase</fullName>
            <ecNumber evidence="19">5.1.99.6</ecNumber>
        </recommendedName>
    </domain>
</protein>
<comment type="similarity">
    <text evidence="17">Belongs to the NnrD/CARKD family.</text>
</comment>
<keyword evidence="5 18" id="KW-0479">Metal-binding</keyword>
<comment type="cofactor">
    <cofactor evidence="18 19">
        <name>K(+)</name>
        <dbReference type="ChEBI" id="CHEBI:29103"/>
    </cofactor>
    <text evidence="18 19">Binds 1 potassium ion per subunit.</text>
</comment>
<dbReference type="EC" id="5.1.99.6" evidence="19"/>
<keyword evidence="6 17" id="KW-0547">Nucleotide-binding</keyword>
<evidence type="ECO:0000256" key="15">
    <source>
        <dbReference type="ARBA" id="ARBA00048238"/>
    </source>
</evidence>
<comment type="cofactor">
    <cofactor evidence="17">
        <name>Mg(2+)</name>
        <dbReference type="ChEBI" id="CHEBI:18420"/>
    </cofactor>
</comment>
<dbReference type="GO" id="GO:0110051">
    <property type="term" value="P:metabolite repair"/>
    <property type="evidence" value="ECO:0007669"/>
    <property type="project" value="TreeGrafter"/>
</dbReference>
<dbReference type="HAMAP" id="MF_01965">
    <property type="entry name" value="NADHX_dehydratase"/>
    <property type="match status" value="1"/>
</dbReference>
<dbReference type="PANTHER" id="PTHR12592:SF0">
    <property type="entry name" value="ATP-DEPENDENT (S)-NAD(P)H-HYDRATE DEHYDRATASE"/>
    <property type="match status" value="1"/>
</dbReference>
<evidence type="ECO:0000256" key="11">
    <source>
        <dbReference type="ARBA" id="ARBA00023235"/>
    </source>
</evidence>
<evidence type="ECO:0000256" key="3">
    <source>
        <dbReference type="ARBA" id="ARBA00006001"/>
    </source>
</evidence>
<comment type="function">
    <text evidence="14 19">Bifunctional enzyme that catalyzes the epimerization of the S- and R-forms of NAD(P)HX and the dehydration of the S-form of NAD(P)HX at the expense of ADP, which is converted to AMP. This allows the repair of both epimers of NAD(P)HX, a damaged form of NAD(P)H that is a result of enzymatic or heat-dependent hydration.</text>
</comment>
<keyword evidence="7 17" id="KW-0067">ATP-binding</keyword>
<dbReference type="GO" id="GO:0005524">
    <property type="term" value="F:ATP binding"/>
    <property type="evidence" value="ECO:0007669"/>
    <property type="project" value="UniProtKB-UniRule"/>
</dbReference>
<keyword evidence="11 18" id="KW-0413">Isomerase</keyword>
<keyword evidence="10 17" id="KW-0520">NAD</keyword>
<comment type="function">
    <text evidence="17">Catalyzes the dehydration of the S-form of NAD(P)HX at the expense of ADP, which is converted to AMP. Together with NAD(P)HX epimerase, which catalyzes the epimerization of the S- and R-forms, the enzyme allows the repair of both epimers of NAD(P)HX, a damaged form of NAD(P)H that is a result of enzymatic or heat-dependent hydration.</text>
</comment>
<dbReference type="PROSITE" id="PS51383">
    <property type="entry name" value="YJEF_C_3"/>
    <property type="match status" value="1"/>
</dbReference>
<dbReference type="EC" id="4.2.1.136" evidence="19"/>
<feature type="domain" description="YjeF C-terminal" evidence="20">
    <location>
        <begin position="224"/>
        <end position="500"/>
    </location>
</feature>
<comment type="similarity">
    <text evidence="4 19">In the C-terminal section; belongs to the NnrD/CARKD family.</text>
</comment>
<evidence type="ECO:0000256" key="4">
    <source>
        <dbReference type="ARBA" id="ARBA00009524"/>
    </source>
</evidence>
<feature type="binding site" evidence="17">
    <location>
        <position position="441"/>
    </location>
    <ligand>
        <name>(6S)-NADPHX</name>
        <dbReference type="ChEBI" id="CHEBI:64076"/>
    </ligand>
</feature>
<dbReference type="InterPro" id="IPR004443">
    <property type="entry name" value="YjeF_N_dom"/>
</dbReference>
<dbReference type="InterPro" id="IPR030677">
    <property type="entry name" value="Nnr"/>
</dbReference>
<feature type="binding site" evidence="18">
    <location>
        <begin position="129"/>
        <end position="135"/>
    </location>
    <ligand>
        <name>(6S)-NADPHX</name>
        <dbReference type="ChEBI" id="CHEBI:64076"/>
    </ligand>
</feature>
<dbReference type="GO" id="GO:0046872">
    <property type="term" value="F:metal ion binding"/>
    <property type="evidence" value="ECO:0007669"/>
    <property type="project" value="UniProtKB-UniRule"/>
</dbReference>
<evidence type="ECO:0000313" key="23">
    <source>
        <dbReference type="Proteomes" id="UP000660047"/>
    </source>
</evidence>
<feature type="binding site" evidence="18">
    <location>
        <position position="64"/>
    </location>
    <ligand>
        <name>K(+)</name>
        <dbReference type="ChEBI" id="CHEBI:29103"/>
    </ligand>
</feature>
<evidence type="ECO:0000256" key="17">
    <source>
        <dbReference type="HAMAP-Rule" id="MF_01965"/>
    </source>
</evidence>
<dbReference type="Gene3D" id="3.40.50.10260">
    <property type="entry name" value="YjeF N-terminal domain"/>
    <property type="match status" value="1"/>
</dbReference>
<dbReference type="NCBIfam" id="TIGR00197">
    <property type="entry name" value="yjeF_nterm"/>
    <property type="match status" value="1"/>
</dbReference>
<dbReference type="GO" id="GO:0046496">
    <property type="term" value="P:nicotinamide nucleotide metabolic process"/>
    <property type="evidence" value="ECO:0007669"/>
    <property type="project" value="UniProtKB-UniRule"/>
</dbReference>
<feature type="binding site" evidence="17">
    <location>
        <position position="324"/>
    </location>
    <ligand>
        <name>(6S)-NADPHX</name>
        <dbReference type="ChEBI" id="CHEBI:64076"/>
    </ligand>
</feature>
<dbReference type="Pfam" id="PF03853">
    <property type="entry name" value="YjeF_N"/>
    <property type="match status" value="1"/>
</dbReference>
<feature type="binding site" evidence="18">
    <location>
        <begin position="63"/>
        <end position="67"/>
    </location>
    <ligand>
        <name>(6S)-NADPHX</name>
        <dbReference type="ChEBI" id="CHEBI:64076"/>
    </ligand>
</feature>
<feature type="binding site" evidence="18">
    <location>
        <position position="125"/>
    </location>
    <ligand>
        <name>K(+)</name>
        <dbReference type="ChEBI" id="CHEBI:29103"/>
    </ligand>
</feature>
<dbReference type="PROSITE" id="PS51385">
    <property type="entry name" value="YJEF_N"/>
    <property type="match status" value="1"/>
</dbReference>
<dbReference type="AlphaFoldDB" id="A0AAI9NYG2"/>
<feature type="binding site" evidence="17">
    <location>
        <position position="440"/>
    </location>
    <ligand>
        <name>AMP</name>
        <dbReference type="ChEBI" id="CHEBI:456215"/>
    </ligand>
</feature>
<evidence type="ECO:0000256" key="7">
    <source>
        <dbReference type="ARBA" id="ARBA00022840"/>
    </source>
</evidence>
<evidence type="ECO:0000256" key="16">
    <source>
        <dbReference type="ARBA" id="ARBA00049209"/>
    </source>
</evidence>
<dbReference type="InterPro" id="IPR017953">
    <property type="entry name" value="Carbohydrate_kinase_pred_CS"/>
</dbReference>
<dbReference type="PROSITE" id="PS01050">
    <property type="entry name" value="YJEF_C_2"/>
    <property type="match status" value="1"/>
</dbReference>
<dbReference type="Gene3D" id="3.40.1190.20">
    <property type="match status" value="1"/>
</dbReference>
<evidence type="ECO:0000256" key="2">
    <source>
        <dbReference type="ARBA" id="ARBA00000909"/>
    </source>
</evidence>
<evidence type="ECO:0000256" key="5">
    <source>
        <dbReference type="ARBA" id="ARBA00022723"/>
    </source>
</evidence>
<reference evidence="22" key="1">
    <citation type="submission" date="2020-06" db="EMBL/GenBank/DDBJ databases">
        <title>Characterization of fructooligosaccharide metabolism and fructooligosaccharide-degrading enzymes in human commensal butyrate producers.</title>
        <authorList>
            <person name="Tanno H."/>
            <person name="Fujii T."/>
            <person name="Hirano K."/>
            <person name="Maeno S."/>
            <person name="Tonozuka T."/>
            <person name="Sakamoto M."/>
            <person name="Ohkuma M."/>
            <person name="Tochio T."/>
            <person name="Endo A."/>
        </authorList>
    </citation>
    <scope>NUCLEOTIDE SEQUENCE</scope>
    <source>
        <strain evidence="22">JCM 31265</strain>
    </source>
</reference>
<evidence type="ECO:0000256" key="18">
    <source>
        <dbReference type="HAMAP-Rule" id="MF_01966"/>
    </source>
</evidence>
<feature type="binding site" evidence="18">
    <location>
        <position position="161"/>
    </location>
    <ligand>
        <name>K(+)</name>
        <dbReference type="ChEBI" id="CHEBI:29103"/>
    </ligand>
</feature>
<dbReference type="Proteomes" id="UP000660047">
    <property type="component" value="Unassembled WGS sequence"/>
</dbReference>
<dbReference type="SUPFAM" id="SSF64153">
    <property type="entry name" value="YjeF N-terminal domain-like"/>
    <property type="match status" value="1"/>
</dbReference>
<gene>
    <name evidence="22" type="primary">nnr</name>
    <name evidence="17" type="synonym">nnrD</name>
    <name evidence="18" type="synonym">nnrE</name>
    <name evidence="22" type="ORF">COEU31_12200</name>
</gene>
<keyword evidence="13" id="KW-0511">Multifunctional enzyme</keyword>
<evidence type="ECO:0000259" key="20">
    <source>
        <dbReference type="PROSITE" id="PS51383"/>
    </source>
</evidence>
<name>A0AAI9NYG2_9FIRM</name>
<dbReference type="GO" id="GO:0052855">
    <property type="term" value="F:ADP-dependent NAD(P)H-hydrate dehydratase activity"/>
    <property type="evidence" value="ECO:0007669"/>
    <property type="project" value="UniProtKB-UniRule"/>
</dbReference>
<evidence type="ECO:0000256" key="10">
    <source>
        <dbReference type="ARBA" id="ARBA00023027"/>
    </source>
</evidence>
<evidence type="ECO:0000256" key="6">
    <source>
        <dbReference type="ARBA" id="ARBA00022741"/>
    </source>
</evidence>
<evidence type="ECO:0000256" key="12">
    <source>
        <dbReference type="ARBA" id="ARBA00023239"/>
    </source>
</evidence>
<dbReference type="Pfam" id="PF01256">
    <property type="entry name" value="Carb_kinase"/>
    <property type="match status" value="1"/>
</dbReference>
<dbReference type="SUPFAM" id="SSF53613">
    <property type="entry name" value="Ribokinase-like"/>
    <property type="match status" value="1"/>
</dbReference>
<dbReference type="EMBL" id="BLYL01000005">
    <property type="protein sequence ID" value="GFO94174.1"/>
    <property type="molecule type" value="Genomic_DNA"/>
</dbReference>
<sequence length="506" mass="54179">MFYVADRTEMQEIDRLTIEEKGVPGILLMERAAITVLEEINSRLKSINADRKLKCLVVVEGGNNGGDGLALARLLYQQGDIVHVCYINGISRVSDSFSYQLEIAKKIGIQVTDHIIDSDYDVVVDGIFGVGLKRDVAGIWRETIETMNGLGGFKVAIDTPSGVDASTGQIMGCAFKAGMTVTFGLNKRGLIFYPGCEISGEVVVRDIGFAQAEVDRVHPVAYSYNRDDLCMLPGRSDSSNKGTYGKLAVIAGSRDMSGAMTFAAEAAYRMGTGLVKIYTHIDNKEIAGVRIPEAVLMCYSNKDEAEQCARDAMEWSDAILIGPGIGKGDAARSMVEYIMCEAVQTVIADADALNIISEKPDILGRHRGPVIVTPHIGEMSRLTGVAIPDIKKNILEVCKDFSMEYNVVSALKDARTCVSDGRDVYINTSGNNGMSTAGAGDVLAGIIAGLVCTGLGAYEAAKLGVYIHGLAGDMAAEHRGRNAMIARDIVSAISEVIKGAEHDGQQ</sequence>
<keyword evidence="8 17" id="KW-0521">NADP</keyword>
<feature type="binding site" evidence="17">
    <location>
        <begin position="412"/>
        <end position="416"/>
    </location>
    <ligand>
        <name>AMP</name>
        <dbReference type="ChEBI" id="CHEBI:456215"/>
    </ligand>
</feature>
<evidence type="ECO:0000256" key="13">
    <source>
        <dbReference type="ARBA" id="ARBA00023268"/>
    </source>
</evidence>
<comment type="subunit">
    <text evidence="17">Homotetramer.</text>
</comment>
<evidence type="ECO:0000256" key="19">
    <source>
        <dbReference type="PIRNR" id="PIRNR017184"/>
    </source>
</evidence>
<comment type="similarity">
    <text evidence="18">Belongs to the NnrE/AIBP family.</text>
</comment>
<dbReference type="InterPro" id="IPR029056">
    <property type="entry name" value="Ribokinase-like"/>
</dbReference>
<dbReference type="GO" id="GO:0052856">
    <property type="term" value="F:NAD(P)HX epimerase activity"/>
    <property type="evidence" value="ECO:0007669"/>
    <property type="project" value="UniProtKB-UniRule"/>
</dbReference>
<evidence type="ECO:0000256" key="14">
    <source>
        <dbReference type="ARBA" id="ARBA00025153"/>
    </source>
</evidence>
<evidence type="ECO:0000256" key="9">
    <source>
        <dbReference type="ARBA" id="ARBA00022958"/>
    </source>
</evidence>
<evidence type="ECO:0000313" key="22">
    <source>
        <dbReference type="EMBL" id="GFO94174.1"/>
    </source>
</evidence>
<feature type="domain" description="YjeF N-terminal" evidence="21">
    <location>
        <begin position="10"/>
        <end position="215"/>
    </location>
</feature>
<evidence type="ECO:0000256" key="1">
    <source>
        <dbReference type="ARBA" id="ARBA00000013"/>
    </source>
</evidence>
<dbReference type="CDD" id="cd01171">
    <property type="entry name" value="YXKO-related"/>
    <property type="match status" value="1"/>
</dbReference>
<dbReference type="NCBIfam" id="TIGR00196">
    <property type="entry name" value="yjeF_cterm"/>
    <property type="match status" value="1"/>
</dbReference>